<dbReference type="KEGG" id="dru:Desru_0714"/>
<dbReference type="PROSITE" id="PS50943">
    <property type="entry name" value="HTH_CROC1"/>
    <property type="match status" value="1"/>
</dbReference>
<proteinExistence type="predicted"/>
<dbReference type="Pfam" id="PF01381">
    <property type="entry name" value="HTH_3"/>
    <property type="match status" value="1"/>
</dbReference>
<evidence type="ECO:0000313" key="3">
    <source>
        <dbReference type="EMBL" id="AEG58997.1"/>
    </source>
</evidence>
<accession>F6DTX9</accession>
<reference evidence="3 4" key="2">
    <citation type="journal article" date="2012" name="Stand. Genomic Sci.">
        <title>Complete genome sequence of the sulfate-reducing firmicute Desulfotomaculum ruminis type strain (DL(T)).</title>
        <authorList>
            <person name="Spring S."/>
            <person name="Visser M."/>
            <person name="Lu M."/>
            <person name="Copeland A."/>
            <person name="Lapidus A."/>
            <person name="Lucas S."/>
            <person name="Cheng J.F."/>
            <person name="Han C."/>
            <person name="Tapia R."/>
            <person name="Goodwin L.A."/>
            <person name="Pitluck S."/>
            <person name="Ivanova N."/>
            <person name="Land M."/>
            <person name="Hauser L."/>
            <person name="Larimer F."/>
            <person name="Rohde M."/>
            <person name="Goker M."/>
            <person name="Detter J.C."/>
            <person name="Kyrpides N.C."/>
            <person name="Woyke T."/>
            <person name="Schaap P.J."/>
            <person name="Plugge C.M."/>
            <person name="Muyzer G."/>
            <person name="Kuever J."/>
            <person name="Pereira I.A."/>
            <person name="Parshina S.N."/>
            <person name="Bernier-Latmani R."/>
            <person name="Stams A.J."/>
            <person name="Klenk H.P."/>
        </authorList>
    </citation>
    <scope>NUCLEOTIDE SEQUENCE [LARGE SCALE GENOMIC DNA]</scope>
    <source>
        <strain evidence="4">ATCC 23193 / DSM 2154 / NCIB 8452 / DL</strain>
    </source>
</reference>
<dbReference type="InterPro" id="IPR001387">
    <property type="entry name" value="Cro/C1-type_HTH"/>
</dbReference>
<dbReference type="CDD" id="cd00093">
    <property type="entry name" value="HTH_XRE"/>
    <property type="match status" value="1"/>
</dbReference>
<dbReference type="STRING" id="696281.Desru_0714"/>
<reference evidence="4" key="1">
    <citation type="submission" date="2011-05" db="EMBL/GenBank/DDBJ databases">
        <title>Complete sequence of Desulfotomaculum ruminis DSM 2154.</title>
        <authorList>
            <person name="Lucas S."/>
            <person name="Copeland A."/>
            <person name="Lapidus A."/>
            <person name="Cheng J.-F."/>
            <person name="Goodwin L."/>
            <person name="Pitluck S."/>
            <person name="Lu M."/>
            <person name="Detter J.C."/>
            <person name="Han C."/>
            <person name="Tapia R."/>
            <person name="Land M."/>
            <person name="Hauser L."/>
            <person name="Kyrpides N."/>
            <person name="Ivanova N."/>
            <person name="Mikhailova N."/>
            <person name="Pagani I."/>
            <person name="Stams A.J.M."/>
            <person name="Plugge C.M."/>
            <person name="Muyzer G."/>
            <person name="Kuever J."/>
            <person name="Parshina S.N."/>
            <person name="Ivanova A.E."/>
            <person name="Nazina T.N."/>
            <person name="Brambilla E."/>
            <person name="Spring S."/>
            <person name="Klenk H.-P."/>
            <person name="Woyke T."/>
        </authorList>
    </citation>
    <scope>NUCLEOTIDE SEQUENCE [LARGE SCALE GENOMIC DNA]</scope>
    <source>
        <strain evidence="4">ATCC 23193 / DSM 2154 / NCIB 8452 / DL</strain>
    </source>
</reference>
<protein>
    <submittedName>
        <fullName evidence="3">Helix-turn-helix domain protein</fullName>
    </submittedName>
</protein>
<keyword evidence="4" id="KW-1185">Reference proteome</keyword>
<dbReference type="PANTHER" id="PTHR46797:SF1">
    <property type="entry name" value="METHYLPHOSPHONATE SYNTHASE"/>
    <property type="match status" value="1"/>
</dbReference>
<dbReference type="GO" id="GO:0005829">
    <property type="term" value="C:cytosol"/>
    <property type="evidence" value="ECO:0007669"/>
    <property type="project" value="TreeGrafter"/>
</dbReference>
<dbReference type="eggNOG" id="COG1396">
    <property type="taxonomic scope" value="Bacteria"/>
</dbReference>
<dbReference type="EMBL" id="CP002780">
    <property type="protein sequence ID" value="AEG58997.1"/>
    <property type="molecule type" value="Genomic_DNA"/>
</dbReference>
<gene>
    <name evidence="3" type="ordered locus">Desru_0714</name>
</gene>
<dbReference type="InterPro" id="IPR010982">
    <property type="entry name" value="Lambda_DNA-bd_dom_sf"/>
</dbReference>
<dbReference type="SMART" id="SM00530">
    <property type="entry name" value="HTH_XRE"/>
    <property type="match status" value="1"/>
</dbReference>
<dbReference type="HOGENOM" id="CLU_113649_0_0_9"/>
<dbReference type="AlphaFoldDB" id="F6DTX9"/>
<dbReference type="Proteomes" id="UP000009234">
    <property type="component" value="Chromosome"/>
</dbReference>
<dbReference type="OrthoDB" id="1684348at2"/>
<feature type="domain" description="HTH cro/C1-type" evidence="2">
    <location>
        <begin position="7"/>
        <end position="61"/>
    </location>
</feature>
<name>F6DTX9_DESRL</name>
<sequence length="204" mass="23172">MDIASKIIYLREKKGYSTNKLAKLSCVSQSYLRDIEQGKSQPTVDVLSRICGVLDITISDFFDESNNKQTKSVNLEPLISEIQNLYSTQVDLVKNIVTEFSKVNQLLKRSTTKTLSREILDLFNSKEPITLAGKPISLEERIQILEVLRDILPSEDVMTKEDNEVLAASYEGERFFHIPTLEEGEDIQKAIEAAMAQKKKDQEK</sequence>
<dbReference type="GO" id="GO:0003677">
    <property type="term" value="F:DNA binding"/>
    <property type="evidence" value="ECO:0007669"/>
    <property type="project" value="UniProtKB-KW"/>
</dbReference>
<dbReference type="SUPFAM" id="SSF47413">
    <property type="entry name" value="lambda repressor-like DNA-binding domains"/>
    <property type="match status" value="1"/>
</dbReference>
<dbReference type="RefSeq" id="WP_013840771.1">
    <property type="nucleotide sequence ID" value="NC_015589.1"/>
</dbReference>
<evidence type="ECO:0000256" key="1">
    <source>
        <dbReference type="ARBA" id="ARBA00023125"/>
    </source>
</evidence>
<keyword evidence="1" id="KW-0238">DNA-binding</keyword>
<dbReference type="InterPro" id="IPR050807">
    <property type="entry name" value="TransReg_Diox_bact_type"/>
</dbReference>
<dbReference type="PANTHER" id="PTHR46797">
    <property type="entry name" value="HTH-TYPE TRANSCRIPTIONAL REGULATOR"/>
    <property type="match status" value="1"/>
</dbReference>
<organism evidence="3 4">
    <name type="scientific">Desulforamulus ruminis (strain ATCC 23193 / DSM 2154 / NCIMB 8452 / DL)</name>
    <name type="common">Desulfotomaculum ruminis</name>
    <dbReference type="NCBI Taxonomy" id="696281"/>
    <lineage>
        <taxon>Bacteria</taxon>
        <taxon>Bacillati</taxon>
        <taxon>Bacillota</taxon>
        <taxon>Clostridia</taxon>
        <taxon>Eubacteriales</taxon>
        <taxon>Peptococcaceae</taxon>
        <taxon>Desulforamulus</taxon>
    </lineage>
</organism>
<evidence type="ECO:0000313" key="4">
    <source>
        <dbReference type="Proteomes" id="UP000009234"/>
    </source>
</evidence>
<evidence type="ECO:0000259" key="2">
    <source>
        <dbReference type="PROSITE" id="PS50943"/>
    </source>
</evidence>
<dbReference type="Gene3D" id="1.10.260.40">
    <property type="entry name" value="lambda repressor-like DNA-binding domains"/>
    <property type="match status" value="1"/>
</dbReference>
<dbReference type="GO" id="GO:0003700">
    <property type="term" value="F:DNA-binding transcription factor activity"/>
    <property type="evidence" value="ECO:0007669"/>
    <property type="project" value="TreeGrafter"/>
</dbReference>